<sequence>MSNIINNLPSNSTLAKAIVESFEVAEKTCSTPTVFYYAEKLPGPKEQKQIVLCIAYLPIFCIVNFFAAWFYQAYSYITPILSLYTAKGLVAVFLLYVAYLCPEETHRDDFHVGLERRGYYGAKKHDRGSLRWFRVSQTVCLERASQLTGQIIWALVFQLVPVTIILFPVQYIVVQVICPLDSRLETAEMTLAALQFVTTAVAWNAIFIYYRRTKSQLRNHRGSRKLNAFQSLVGLQSIQALIFPLVTQASSYYPTKYVSYEDFSSTIPAFMTCWESLIFAILFLQVFSFTPYRNAVLEDLERPATVGRAVKDTLNQMDIVKGTWYLFQIIFHTADRADSEDMSRLRIKQGRYDNVAAYESEVELRHSEESHSHILQKLNSQEA</sequence>
<keyword evidence="2" id="KW-1185">Reference proteome</keyword>
<dbReference type="EMBL" id="JAPDRQ010000076">
    <property type="protein sequence ID" value="KAJ9656521.1"/>
    <property type="molecule type" value="Genomic_DNA"/>
</dbReference>
<proteinExistence type="predicted"/>
<accession>A0ACC3A811</accession>
<dbReference type="Proteomes" id="UP001172386">
    <property type="component" value="Unassembled WGS sequence"/>
</dbReference>
<gene>
    <name evidence="1" type="ORF">H2198_004870</name>
</gene>
<comment type="caution">
    <text evidence="1">The sequence shown here is derived from an EMBL/GenBank/DDBJ whole genome shotgun (WGS) entry which is preliminary data.</text>
</comment>
<name>A0ACC3A811_9EURO</name>
<evidence type="ECO:0000313" key="1">
    <source>
        <dbReference type="EMBL" id="KAJ9656521.1"/>
    </source>
</evidence>
<evidence type="ECO:0000313" key="2">
    <source>
        <dbReference type="Proteomes" id="UP001172386"/>
    </source>
</evidence>
<protein>
    <submittedName>
        <fullName evidence="1">Uncharacterized protein</fullName>
    </submittedName>
</protein>
<reference evidence="1" key="1">
    <citation type="submission" date="2022-10" db="EMBL/GenBank/DDBJ databases">
        <title>Culturing micro-colonial fungi from biological soil crusts in the Mojave desert and describing Neophaeococcomyces mojavensis, and introducing the new genera and species Taxawa tesnikishii.</title>
        <authorList>
            <person name="Kurbessoian T."/>
            <person name="Stajich J.E."/>
        </authorList>
    </citation>
    <scope>NUCLEOTIDE SEQUENCE</scope>
    <source>
        <strain evidence="1">JES_112</strain>
    </source>
</reference>
<organism evidence="1 2">
    <name type="scientific">Neophaeococcomyces mojaviensis</name>
    <dbReference type="NCBI Taxonomy" id="3383035"/>
    <lineage>
        <taxon>Eukaryota</taxon>
        <taxon>Fungi</taxon>
        <taxon>Dikarya</taxon>
        <taxon>Ascomycota</taxon>
        <taxon>Pezizomycotina</taxon>
        <taxon>Eurotiomycetes</taxon>
        <taxon>Chaetothyriomycetidae</taxon>
        <taxon>Chaetothyriales</taxon>
        <taxon>Chaetothyriales incertae sedis</taxon>
        <taxon>Neophaeococcomyces</taxon>
    </lineage>
</organism>